<evidence type="ECO:0000313" key="2">
    <source>
        <dbReference type="Proteomes" id="UP000539350"/>
    </source>
</evidence>
<protein>
    <submittedName>
        <fullName evidence="1">Translesion DNA synthesis-associated protein ImuA</fullName>
    </submittedName>
</protein>
<sequence>MTSAHIVFNSTAQQRNKLHYRSNFDQLISANSATQQASGYSSLDKALLYGGWPRGDLIEVLSDGNGIGALGPFLSAMASLSLEARWQTLIAPPSPPYAPLLSARGIDTDKILLVQPKSRKQLLLSTERALRSNNSSVVLSWLGACQYSQEELLQLQLAANSSDSLAILFRASQAAAYDSPASLRLLMHEYRKLYILKQCGAEEGLDIELSASEELPYQPQLWELPNYSDNRASWATL</sequence>
<evidence type="ECO:0000313" key="1">
    <source>
        <dbReference type="EMBL" id="MBA6414340.1"/>
    </source>
</evidence>
<proteinExistence type="predicted"/>
<dbReference type="NCBIfam" id="NF033429">
    <property type="entry name" value="ImuA_translesion"/>
    <property type="match status" value="1"/>
</dbReference>
<dbReference type="AlphaFoldDB" id="A0A7W2TYJ2"/>
<reference evidence="1 2" key="1">
    <citation type="submission" date="2020-07" db="EMBL/GenBank/DDBJ databases">
        <title>Halieaceae bacterium, F7430, whole genome shotgun sequencing project.</title>
        <authorList>
            <person name="Jiang S."/>
            <person name="Liu Z.W."/>
            <person name="Du Z.J."/>
        </authorList>
    </citation>
    <scope>NUCLEOTIDE SEQUENCE [LARGE SCALE GENOMIC DNA]</scope>
    <source>
        <strain evidence="1 2">F7430</strain>
    </source>
</reference>
<dbReference type="Proteomes" id="UP000539350">
    <property type="component" value="Unassembled WGS sequence"/>
</dbReference>
<dbReference type="InterPro" id="IPR047610">
    <property type="entry name" value="ImuA_translesion"/>
</dbReference>
<organism evidence="1 2">
    <name type="scientific">Sediminihaliea albiluteola</name>
    <dbReference type="NCBI Taxonomy" id="2758564"/>
    <lineage>
        <taxon>Bacteria</taxon>
        <taxon>Pseudomonadati</taxon>
        <taxon>Pseudomonadota</taxon>
        <taxon>Gammaproteobacteria</taxon>
        <taxon>Cellvibrionales</taxon>
        <taxon>Halieaceae</taxon>
        <taxon>Sediminihaliea</taxon>
    </lineage>
</organism>
<name>A0A7W2TYJ2_9GAMM</name>
<comment type="caution">
    <text evidence="1">The sequence shown here is derived from an EMBL/GenBank/DDBJ whole genome shotgun (WGS) entry which is preliminary data.</text>
</comment>
<dbReference type="Gene3D" id="3.40.50.300">
    <property type="entry name" value="P-loop containing nucleotide triphosphate hydrolases"/>
    <property type="match status" value="1"/>
</dbReference>
<gene>
    <name evidence="1" type="primary">imuA</name>
    <name evidence="1" type="ORF">H2508_14585</name>
</gene>
<keyword evidence="2" id="KW-1185">Reference proteome</keyword>
<dbReference type="InterPro" id="IPR027417">
    <property type="entry name" value="P-loop_NTPase"/>
</dbReference>
<dbReference type="EMBL" id="JACFXU010000018">
    <property type="protein sequence ID" value="MBA6414340.1"/>
    <property type="molecule type" value="Genomic_DNA"/>
</dbReference>
<dbReference type="RefSeq" id="WP_182175354.1">
    <property type="nucleotide sequence ID" value="NZ_JACFXU010000018.1"/>
</dbReference>
<accession>A0A7W2TYJ2</accession>
<dbReference type="SUPFAM" id="SSF52540">
    <property type="entry name" value="P-loop containing nucleoside triphosphate hydrolases"/>
    <property type="match status" value="1"/>
</dbReference>